<dbReference type="Gene3D" id="3.40.50.1970">
    <property type="match status" value="1"/>
</dbReference>
<dbReference type="PANTHER" id="PTHR11496">
    <property type="entry name" value="ALCOHOL DEHYDROGENASE"/>
    <property type="match status" value="1"/>
</dbReference>
<dbReference type="InterPro" id="IPR056798">
    <property type="entry name" value="ADH_Fe_C"/>
</dbReference>
<dbReference type="GO" id="GO:0046872">
    <property type="term" value="F:metal ion binding"/>
    <property type="evidence" value="ECO:0007669"/>
    <property type="project" value="InterPro"/>
</dbReference>
<feature type="domain" description="Fe-containing alcohol dehydrogenase-like C-terminal" evidence="6">
    <location>
        <begin position="206"/>
        <end position="366"/>
    </location>
</feature>
<dbReference type="Gene3D" id="1.20.1090.10">
    <property type="entry name" value="Dehydroquinate synthase-like - alpha domain"/>
    <property type="match status" value="1"/>
</dbReference>
<keyword evidence="3" id="KW-0560">Oxidoreductase</keyword>
<evidence type="ECO:0000313" key="8">
    <source>
        <dbReference type="Proteomes" id="UP000382040"/>
    </source>
</evidence>
<dbReference type="PANTHER" id="PTHR11496:SF102">
    <property type="entry name" value="ALCOHOL DEHYDROGENASE 4"/>
    <property type="match status" value="1"/>
</dbReference>
<proteinExistence type="inferred from homology"/>
<dbReference type="InterPro" id="IPR039697">
    <property type="entry name" value="Alcohol_dehydrogenase_Fe"/>
</dbReference>
<gene>
    <name evidence="7" type="ORF">PBR20603_00726</name>
</gene>
<comment type="cofactor">
    <cofactor evidence="1">
        <name>Fe cation</name>
        <dbReference type="ChEBI" id="CHEBI:24875"/>
    </cofactor>
</comment>
<dbReference type="Pfam" id="PF25137">
    <property type="entry name" value="ADH_Fe_C"/>
    <property type="match status" value="1"/>
</dbReference>
<keyword evidence="8" id="KW-1185">Reference proteome</keyword>
<dbReference type="PROSITE" id="PS00913">
    <property type="entry name" value="ADH_IRON_1"/>
    <property type="match status" value="1"/>
</dbReference>
<evidence type="ECO:0000313" key="7">
    <source>
        <dbReference type="EMBL" id="VVE86804.1"/>
    </source>
</evidence>
<keyword evidence="4" id="KW-0520">NAD</keyword>
<accession>A0A5E5BM85</accession>
<dbReference type="InterPro" id="IPR018211">
    <property type="entry name" value="ADH_Fe_CS"/>
</dbReference>
<dbReference type="CDD" id="cd08182">
    <property type="entry name" value="HEPD"/>
    <property type="match status" value="1"/>
</dbReference>
<name>A0A5E5BM85_9BURK</name>
<dbReference type="InterPro" id="IPR017775">
    <property type="entry name" value="ADH_Fe_PsrA-like"/>
</dbReference>
<reference evidence="7 8" key="1">
    <citation type="submission" date="2019-08" db="EMBL/GenBank/DDBJ databases">
        <authorList>
            <person name="Peeters C."/>
        </authorList>
    </citation>
    <scope>NUCLEOTIDE SEQUENCE [LARGE SCALE GENOMIC DNA]</scope>
    <source>
        <strain evidence="7 8">LMG 20603</strain>
    </source>
</reference>
<dbReference type="AlphaFoldDB" id="A0A5E5BM85"/>
<dbReference type="EMBL" id="CABPST010000001">
    <property type="protein sequence ID" value="VVE86804.1"/>
    <property type="molecule type" value="Genomic_DNA"/>
</dbReference>
<sequence>MDRIACGRGGIVLTMTARSRFHNPVDVHFGAGALARLPELVGNRRAVLVTMPEARALGMTGQIEALLGQRLAGVVDQVSPNPDVRELAPMYGDFWRRYGQCEVIVALGGGSALDTAKLLMVAGADDRFAALVDALDAGVTFRPARAKRLITVPTTAGTGSEVTPWATLWDRHVKRKKYSLHLPETWPEAAIVDPRLTRSLPRAVTLQSGLDALSHALEAIWNINANPISDTFAVSAARDMMRVLPQLMTSLDDEALRSQAALAALQAGMAFSNTKTALAHSISYDMTIRHGLPHGIACSFTLPAVMRLAIGRQAERDAVLARVFDGDIASAPDMLTAFLNGLGVATEFSAYGVTESESSAMIAAALDGPRGRNFIGAVA</sequence>
<dbReference type="InterPro" id="IPR001670">
    <property type="entry name" value="ADH_Fe/GldA"/>
</dbReference>
<dbReference type="Proteomes" id="UP000382040">
    <property type="component" value="Unassembled WGS sequence"/>
</dbReference>
<evidence type="ECO:0000259" key="6">
    <source>
        <dbReference type="Pfam" id="PF25137"/>
    </source>
</evidence>
<dbReference type="SUPFAM" id="SSF56796">
    <property type="entry name" value="Dehydroquinate synthase-like"/>
    <property type="match status" value="1"/>
</dbReference>
<evidence type="ECO:0000256" key="2">
    <source>
        <dbReference type="ARBA" id="ARBA00007358"/>
    </source>
</evidence>
<dbReference type="InterPro" id="IPR035873">
    <property type="entry name" value="PhpC"/>
</dbReference>
<evidence type="ECO:0000259" key="5">
    <source>
        <dbReference type="Pfam" id="PF00465"/>
    </source>
</evidence>
<evidence type="ECO:0000256" key="1">
    <source>
        <dbReference type="ARBA" id="ARBA00001962"/>
    </source>
</evidence>
<organism evidence="7 8">
    <name type="scientific">Pandoraea bronchicola</name>
    <dbReference type="NCBI Taxonomy" id="2508287"/>
    <lineage>
        <taxon>Bacteria</taxon>
        <taxon>Pseudomonadati</taxon>
        <taxon>Pseudomonadota</taxon>
        <taxon>Betaproteobacteria</taxon>
        <taxon>Burkholderiales</taxon>
        <taxon>Burkholderiaceae</taxon>
        <taxon>Pandoraea</taxon>
    </lineage>
</organism>
<feature type="domain" description="Alcohol dehydrogenase iron-type/glycerol dehydrogenase GldA" evidence="5">
    <location>
        <begin position="24"/>
        <end position="194"/>
    </location>
</feature>
<dbReference type="GO" id="GO:0004022">
    <property type="term" value="F:alcohol dehydrogenase (NAD+) activity"/>
    <property type="evidence" value="ECO:0007669"/>
    <property type="project" value="TreeGrafter"/>
</dbReference>
<protein>
    <submittedName>
        <fullName evidence="7">Alcohol dehydrogenase</fullName>
    </submittedName>
</protein>
<evidence type="ECO:0000256" key="4">
    <source>
        <dbReference type="ARBA" id="ARBA00023027"/>
    </source>
</evidence>
<dbReference type="Pfam" id="PF00465">
    <property type="entry name" value="Fe-ADH"/>
    <property type="match status" value="1"/>
</dbReference>
<dbReference type="NCBIfam" id="TIGR03405">
    <property type="entry name" value="Phn_Fe-ADH"/>
    <property type="match status" value="1"/>
</dbReference>
<comment type="similarity">
    <text evidence="2">Belongs to the iron-containing alcohol dehydrogenase family.</text>
</comment>
<evidence type="ECO:0000256" key="3">
    <source>
        <dbReference type="ARBA" id="ARBA00023002"/>
    </source>
</evidence>
<dbReference type="GO" id="GO:0017000">
    <property type="term" value="P:antibiotic biosynthetic process"/>
    <property type="evidence" value="ECO:0007669"/>
    <property type="project" value="InterPro"/>
</dbReference>